<accession>A0A8R7Q1N2</accession>
<dbReference type="InterPro" id="IPR008906">
    <property type="entry name" value="HATC_C_dom"/>
</dbReference>
<evidence type="ECO:0000313" key="5">
    <source>
        <dbReference type="Proteomes" id="UP000015106"/>
    </source>
</evidence>
<dbReference type="OrthoDB" id="1893698at2759"/>
<reference evidence="4" key="3">
    <citation type="submission" date="2022-06" db="UniProtKB">
        <authorList>
            <consortium name="EnsemblPlants"/>
        </authorList>
    </citation>
    <scope>IDENTIFICATION</scope>
</reference>
<sequence length="270" mass="30451">MYQFLKGFFEVTTTFSGTKYPTANLYFMNVYLVHSAIIEASAGVNSYMAPMLAVMREKFMKYWSDYSIFLSCAAVLDPCIKFKFLGYAYSKLYDGDDALQRINLVKTTMTSLFNEYGSGVHVNENIATSASSSTCGLGAFSDYDQYVESTSSHEERSELELYLAEPAKRLNENVNILDFWSKSAARYPQLARMARDILAVPVSSVASESAFSLSKKVITPNRNSLKPKTVEALMCLQDWYRCKLQKKEDNKRKAEVVAVDNDEDSSSDEE</sequence>
<dbReference type="PANTHER" id="PTHR23272:SF189">
    <property type="entry name" value="ZINC FINGER BED DOMAIN-CONTAINING PROTEIN RICESLEEPER 1-LIKE"/>
    <property type="match status" value="1"/>
</dbReference>
<feature type="domain" description="hAT-like transposase RNase-H fold" evidence="3">
    <location>
        <begin position="16"/>
        <end position="116"/>
    </location>
</feature>
<dbReference type="InterPro" id="IPR012337">
    <property type="entry name" value="RNaseH-like_sf"/>
</dbReference>
<dbReference type="AlphaFoldDB" id="A0A8R7Q1N2"/>
<keyword evidence="5" id="KW-1185">Reference proteome</keyword>
<dbReference type="GeneID" id="125546423"/>
<dbReference type="RefSeq" id="XP_048566644.1">
    <property type="nucleotide sequence ID" value="XM_048710687.1"/>
</dbReference>
<evidence type="ECO:0000256" key="1">
    <source>
        <dbReference type="SAM" id="MobiDB-lite"/>
    </source>
</evidence>
<dbReference type="Pfam" id="PF05699">
    <property type="entry name" value="Dimer_Tnp_hAT"/>
    <property type="match status" value="1"/>
</dbReference>
<reference evidence="5" key="1">
    <citation type="journal article" date="2013" name="Nature">
        <title>Draft genome of the wheat A-genome progenitor Triticum urartu.</title>
        <authorList>
            <person name="Ling H.Q."/>
            <person name="Zhao S."/>
            <person name="Liu D."/>
            <person name="Wang J."/>
            <person name="Sun H."/>
            <person name="Zhang C."/>
            <person name="Fan H."/>
            <person name="Li D."/>
            <person name="Dong L."/>
            <person name="Tao Y."/>
            <person name="Gao C."/>
            <person name="Wu H."/>
            <person name="Li Y."/>
            <person name="Cui Y."/>
            <person name="Guo X."/>
            <person name="Zheng S."/>
            <person name="Wang B."/>
            <person name="Yu K."/>
            <person name="Liang Q."/>
            <person name="Yang W."/>
            <person name="Lou X."/>
            <person name="Chen J."/>
            <person name="Feng M."/>
            <person name="Jian J."/>
            <person name="Zhang X."/>
            <person name="Luo G."/>
            <person name="Jiang Y."/>
            <person name="Liu J."/>
            <person name="Wang Z."/>
            <person name="Sha Y."/>
            <person name="Zhang B."/>
            <person name="Wu H."/>
            <person name="Tang D."/>
            <person name="Shen Q."/>
            <person name="Xue P."/>
            <person name="Zou S."/>
            <person name="Wang X."/>
            <person name="Liu X."/>
            <person name="Wang F."/>
            <person name="Yang Y."/>
            <person name="An X."/>
            <person name="Dong Z."/>
            <person name="Zhang K."/>
            <person name="Zhang X."/>
            <person name="Luo M.C."/>
            <person name="Dvorak J."/>
            <person name="Tong Y."/>
            <person name="Wang J."/>
            <person name="Yang H."/>
            <person name="Li Z."/>
            <person name="Wang D."/>
            <person name="Zhang A."/>
            <person name="Wang J."/>
        </authorList>
    </citation>
    <scope>NUCLEOTIDE SEQUENCE</scope>
    <source>
        <strain evidence="5">cv. G1812</strain>
    </source>
</reference>
<dbReference type="RefSeq" id="XP_048566643.1">
    <property type="nucleotide sequence ID" value="XM_048710686.1"/>
</dbReference>
<dbReference type="GO" id="GO:0046983">
    <property type="term" value="F:protein dimerization activity"/>
    <property type="evidence" value="ECO:0007669"/>
    <property type="project" value="InterPro"/>
</dbReference>
<evidence type="ECO:0008006" key="6">
    <source>
        <dbReference type="Google" id="ProtNLM"/>
    </source>
</evidence>
<dbReference type="Proteomes" id="UP000015106">
    <property type="component" value="Chromosome 3"/>
</dbReference>
<gene>
    <name evidence="4" type="primary">LOC125546423</name>
</gene>
<dbReference type="InterPro" id="IPR025525">
    <property type="entry name" value="hAT-like_transposase_RNase-H"/>
</dbReference>
<dbReference type="GO" id="GO:0003677">
    <property type="term" value="F:DNA binding"/>
    <property type="evidence" value="ECO:0007669"/>
    <property type="project" value="InterPro"/>
</dbReference>
<evidence type="ECO:0000259" key="2">
    <source>
        <dbReference type="Pfam" id="PF05699"/>
    </source>
</evidence>
<dbReference type="SUPFAM" id="SSF53098">
    <property type="entry name" value="Ribonuclease H-like"/>
    <property type="match status" value="1"/>
</dbReference>
<evidence type="ECO:0000313" key="4">
    <source>
        <dbReference type="EnsemblPlants" id="TuG1812G0300005896.01.T01"/>
    </source>
</evidence>
<proteinExistence type="predicted"/>
<dbReference type="KEGG" id="tua:125546423"/>
<protein>
    <recommendedName>
        <fullName evidence="6">AC transposase</fullName>
    </recommendedName>
</protein>
<dbReference type="PANTHER" id="PTHR23272">
    <property type="entry name" value="BED FINGER-RELATED"/>
    <property type="match status" value="1"/>
</dbReference>
<dbReference type="Pfam" id="PF14372">
    <property type="entry name" value="hAT-like_RNase-H"/>
    <property type="match status" value="1"/>
</dbReference>
<evidence type="ECO:0000259" key="3">
    <source>
        <dbReference type="Pfam" id="PF14372"/>
    </source>
</evidence>
<feature type="domain" description="HAT C-terminal dimerisation" evidence="2">
    <location>
        <begin position="158"/>
        <end position="240"/>
    </location>
</feature>
<feature type="region of interest" description="Disordered" evidence="1">
    <location>
        <begin position="249"/>
        <end position="270"/>
    </location>
</feature>
<feature type="compositionally biased region" description="Acidic residues" evidence="1">
    <location>
        <begin position="260"/>
        <end position="270"/>
    </location>
</feature>
<organism evidence="4 5">
    <name type="scientific">Triticum urartu</name>
    <name type="common">Red wild einkorn</name>
    <name type="synonym">Crithodium urartu</name>
    <dbReference type="NCBI Taxonomy" id="4572"/>
    <lineage>
        <taxon>Eukaryota</taxon>
        <taxon>Viridiplantae</taxon>
        <taxon>Streptophyta</taxon>
        <taxon>Embryophyta</taxon>
        <taxon>Tracheophyta</taxon>
        <taxon>Spermatophyta</taxon>
        <taxon>Magnoliopsida</taxon>
        <taxon>Liliopsida</taxon>
        <taxon>Poales</taxon>
        <taxon>Poaceae</taxon>
        <taxon>BOP clade</taxon>
        <taxon>Pooideae</taxon>
        <taxon>Triticodae</taxon>
        <taxon>Triticeae</taxon>
        <taxon>Triticinae</taxon>
        <taxon>Triticum</taxon>
    </lineage>
</organism>
<name>A0A8R7Q1N2_TRIUA</name>
<reference evidence="4" key="2">
    <citation type="submission" date="2018-03" db="EMBL/GenBank/DDBJ databases">
        <title>The Triticum urartu genome reveals the dynamic nature of wheat genome evolution.</title>
        <authorList>
            <person name="Ling H."/>
            <person name="Ma B."/>
            <person name="Shi X."/>
            <person name="Liu H."/>
            <person name="Dong L."/>
            <person name="Sun H."/>
            <person name="Cao Y."/>
            <person name="Gao Q."/>
            <person name="Zheng S."/>
            <person name="Li Y."/>
            <person name="Yu Y."/>
            <person name="Du H."/>
            <person name="Qi M."/>
            <person name="Li Y."/>
            <person name="Yu H."/>
            <person name="Cui Y."/>
            <person name="Wang N."/>
            <person name="Chen C."/>
            <person name="Wu H."/>
            <person name="Zhao Y."/>
            <person name="Zhang J."/>
            <person name="Li Y."/>
            <person name="Zhou W."/>
            <person name="Zhang B."/>
            <person name="Hu W."/>
            <person name="Eijk M."/>
            <person name="Tang J."/>
            <person name="Witsenboer H."/>
            <person name="Zhao S."/>
            <person name="Li Z."/>
            <person name="Zhang A."/>
            <person name="Wang D."/>
            <person name="Liang C."/>
        </authorList>
    </citation>
    <scope>NUCLEOTIDE SEQUENCE [LARGE SCALE GENOMIC DNA]</scope>
    <source>
        <strain evidence="4">cv. G1812</strain>
    </source>
</reference>
<dbReference type="Gramene" id="TuG1812G0300005896.01.T01">
    <property type="protein sequence ID" value="TuG1812G0300005896.01.T01"/>
    <property type="gene ID" value="TuG1812G0300005896.01"/>
</dbReference>
<dbReference type="EnsemblPlants" id="TuG1812G0300005896.01.T01">
    <property type="protein sequence ID" value="TuG1812G0300005896.01.T01"/>
    <property type="gene ID" value="TuG1812G0300005896.01"/>
</dbReference>